<dbReference type="PANTHER" id="PTHR23502">
    <property type="entry name" value="MAJOR FACILITATOR SUPERFAMILY"/>
    <property type="match status" value="1"/>
</dbReference>
<proteinExistence type="predicted"/>
<dbReference type="OrthoDB" id="5215911at2759"/>
<feature type="transmembrane region" description="Helical" evidence="5">
    <location>
        <begin position="333"/>
        <end position="354"/>
    </location>
</feature>
<reference evidence="7" key="1">
    <citation type="submission" date="2020-11" db="EMBL/GenBank/DDBJ databases">
        <authorList>
            <consortium name="DOE Joint Genome Institute"/>
            <person name="Ahrendt S."/>
            <person name="Riley R."/>
            <person name="Andreopoulos W."/>
            <person name="Labutti K."/>
            <person name="Pangilinan J."/>
            <person name="Ruiz-Duenas F.J."/>
            <person name="Barrasa J.M."/>
            <person name="Sanchez-Garcia M."/>
            <person name="Camarero S."/>
            <person name="Miyauchi S."/>
            <person name="Serrano A."/>
            <person name="Linde D."/>
            <person name="Babiker R."/>
            <person name="Drula E."/>
            <person name="Ayuso-Fernandez I."/>
            <person name="Pacheco R."/>
            <person name="Padilla G."/>
            <person name="Ferreira P."/>
            <person name="Barriuso J."/>
            <person name="Kellner H."/>
            <person name="Castanera R."/>
            <person name="Alfaro M."/>
            <person name="Ramirez L."/>
            <person name="Pisabarro A.G."/>
            <person name="Kuo A."/>
            <person name="Tritt A."/>
            <person name="Lipzen A."/>
            <person name="He G."/>
            <person name="Yan M."/>
            <person name="Ng V."/>
            <person name="Cullen D."/>
            <person name="Martin F."/>
            <person name="Rosso M.-N."/>
            <person name="Henrissat B."/>
            <person name="Hibbett D."/>
            <person name="Martinez A.T."/>
            <person name="Grigoriev I.V."/>
        </authorList>
    </citation>
    <scope>NUCLEOTIDE SEQUENCE</scope>
    <source>
        <strain evidence="7">AH 40177</strain>
    </source>
</reference>
<evidence type="ECO:0000256" key="2">
    <source>
        <dbReference type="ARBA" id="ARBA00022692"/>
    </source>
</evidence>
<gene>
    <name evidence="7" type="ORF">BDP27DRAFT_1330162</name>
</gene>
<comment type="subcellular location">
    <subcellularLocation>
        <location evidence="1">Membrane</location>
        <topology evidence="1">Multi-pass membrane protein</topology>
    </subcellularLocation>
</comment>
<evidence type="ECO:0000256" key="1">
    <source>
        <dbReference type="ARBA" id="ARBA00004141"/>
    </source>
</evidence>
<keyword evidence="2 5" id="KW-0812">Transmembrane</keyword>
<feature type="transmembrane region" description="Helical" evidence="5">
    <location>
        <begin position="441"/>
        <end position="460"/>
    </location>
</feature>
<feature type="transmembrane region" description="Helical" evidence="5">
    <location>
        <begin position="182"/>
        <end position="206"/>
    </location>
</feature>
<dbReference type="PANTHER" id="PTHR23502:SF2">
    <property type="entry name" value="TRANSPORTER, PUTATIVE (AFU_ORTHOLOGUE AFUA_2G08910)-RELATED"/>
    <property type="match status" value="1"/>
</dbReference>
<feature type="transmembrane region" description="Helical" evidence="5">
    <location>
        <begin position="93"/>
        <end position="111"/>
    </location>
</feature>
<name>A0A9P5PP55_9AGAR</name>
<evidence type="ECO:0000259" key="6">
    <source>
        <dbReference type="PROSITE" id="PS50850"/>
    </source>
</evidence>
<dbReference type="AlphaFoldDB" id="A0A9P5PP55"/>
<dbReference type="EMBL" id="JADNRY010000083">
    <property type="protein sequence ID" value="KAF9066697.1"/>
    <property type="molecule type" value="Genomic_DNA"/>
</dbReference>
<dbReference type="PROSITE" id="PS50850">
    <property type="entry name" value="MFS"/>
    <property type="match status" value="1"/>
</dbReference>
<comment type="caution">
    <text evidence="7">The sequence shown here is derived from an EMBL/GenBank/DDBJ whole genome shotgun (WGS) entry which is preliminary data.</text>
</comment>
<feature type="transmembrane region" description="Helical" evidence="5">
    <location>
        <begin position="295"/>
        <end position="313"/>
    </location>
</feature>
<sequence length="507" mass="56132">MAETNKHDKLEINHIEDLTSAGLMKVYERHGRTDLIPLPSDLPEDPLNWSSFRKNSLLILVALHTGLGPFSAAAAIPSFEIFVDQFGVSLTEASYFTAVPILFLGTFPFLWAPVSSRIGRRPVYLASMLLSAAMQLASAYCTTYGTLMTCRILTAIFICPPQSIGASTVSEVFFVHEKAQKMGIWALLVSVGPSSAALVMGPLVYHTGKWQWTFWLLAIMNLVHFVLYLFLCPETLFDRPERKLGSEAASEAGSYKSAEKWYTSYITFKRHSKRPWSKLPLDIVAPLRYLSRPTIVLPSIANGIVFTYTNVLLTVQVPALLGKKYELNIQQVGLQFSATLIGLLLGEPIAGFGSDRWMQYRVRKANGQREAEWRLPFSIPGFLIAIIGLMIFGVQLQNTRAGVWNVTPLVGSALSVFGQQIVATVCVTYAIESQPRHTPQAAILVSLIRQLFAFSGPFYFTAEFEALGTMSAVGLLSGIIAFTMCLTIACMVFGKSWRAREESLEDI</sequence>
<feature type="transmembrane region" description="Helical" evidence="5">
    <location>
        <begin position="375"/>
        <end position="394"/>
    </location>
</feature>
<dbReference type="Pfam" id="PF07690">
    <property type="entry name" value="MFS_1"/>
    <property type="match status" value="1"/>
</dbReference>
<keyword evidence="3 5" id="KW-1133">Transmembrane helix</keyword>
<evidence type="ECO:0000256" key="5">
    <source>
        <dbReference type="SAM" id="Phobius"/>
    </source>
</evidence>
<evidence type="ECO:0000313" key="8">
    <source>
        <dbReference type="Proteomes" id="UP000772434"/>
    </source>
</evidence>
<evidence type="ECO:0000256" key="3">
    <source>
        <dbReference type="ARBA" id="ARBA00022989"/>
    </source>
</evidence>
<protein>
    <submittedName>
        <fullName evidence="7">MFS multidrug transporter</fullName>
    </submittedName>
</protein>
<accession>A0A9P5PP55</accession>
<organism evidence="7 8">
    <name type="scientific">Rhodocollybia butyracea</name>
    <dbReference type="NCBI Taxonomy" id="206335"/>
    <lineage>
        <taxon>Eukaryota</taxon>
        <taxon>Fungi</taxon>
        <taxon>Dikarya</taxon>
        <taxon>Basidiomycota</taxon>
        <taxon>Agaricomycotina</taxon>
        <taxon>Agaricomycetes</taxon>
        <taxon>Agaricomycetidae</taxon>
        <taxon>Agaricales</taxon>
        <taxon>Marasmiineae</taxon>
        <taxon>Omphalotaceae</taxon>
        <taxon>Rhodocollybia</taxon>
    </lineage>
</organism>
<evidence type="ECO:0000313" key="7">
    <source>
        <dbReference type="EMBL" id="KAF9066697.1"/>
    </source>
</evidence>
<feature type="transmembrane region" description="Helical" evidence="5">
    <location>
        <begin position="152"/>
        <end position="175"/>
    </location>
</feature>
<feature type="transmembrane region" description="Helical" evidence="5">
    <location>
        <begin position="406"/>
        <end position="429"/>
    </location>
</feature>
<dbReference type="SUPFAM" id="SSF103473">
    <property type="entry name" value="MFS general substrate transporter"/>
    <property type="match status" value="1"/>
</dbReference>
<dbReference type="Proteomes" id="UP000772434">
    <property type="component" value="Unassembled WGS sequence"/>
</dbReference>
<dbReference type="InterPro" id="IPR036259">
    <property type="entry name" value="MFS_trans_sf"/>
</dbReference>
<dbReference type="GO" id="GO:0005886">
    <property type="term" value="C:plasma membrane"/>
    <property type="evidence" value="ECO:0007669"/>
    <property type="project" value="TreeGrafter"/>
</dbReference>
<keyword evidence="8" id="KW-1185">Reference proteome</keyword>
<keyword evidence="4 5" id="KW-0472">Membrane</keyword>
<dbReference type="GO" id="GO:0022857">
    <property type="term" value="F:transmembrane transporter activity"/>
    <property type="evidence" value="ECO:0007669"/>
    <property type="project" value="InterPro"/>
</dbReference>
<feature type="transmembrane region" description="Helical" evidence="5">
    <location>
        <begin position="212"/>
        <end position="232"/>
    </location>
</feature>
<evidence type="ECO:0000256" key="4">
    <source>
        <dbReference type="ARBA" id="ARBA00023136"/>
    </source>
</evidence>
<feature type="transmembrane region" description="Helical" evidence="5">
    <location>
        <begin position="123"/>
        <end position="140"/>
    </location>
</feature>
<dbReference type="InterPro" id="IPR011701">
    <property type="entry name" value="MFS"/>
</dbReference>
<feature type="transmembrane region" description="Helical" evidence="5">
    <location>
        <begin position="472"/>
        <end position="494"/>
    </location>
</feature>
<feature type="domain" description="Major facilitator superfamily (MFS) profile" evidence="6">
    <location>
        <begin position="57"/>
        <end position="489"/>
    </location>
</feature>
<dbReference type="Gene3D" id="1.20.1250.20">
    <property type="entry name" value="MFS general substrate transporter like domains"/>
    <property type="match status" value="1"/>
</dbReference>
<feature type="transmembrane region" description="Helical" evidence="5">
    <location>
        <begin position="57"/>
        <end position="81"/>
    </location>
</feature>
<dbReference type="InterPro" id="IPR020846">
    <property type="entry name" value="MFS_dom"/>
</dbReference>